<dbReference type="EMBL" id="AP023091">
    <property type="protein sequence ID" value="BCE22143.1"/>
    <property type="molecule type" value="Genomic_DNA"/>
</dbReference>
<reference evidence="3" key="2">
    <citation type="submission" date="2020-05" db="EMBL/GenBank/DDBJ databases">
        <title>Complete genome sequence of Bradyrhizobium diazoefficiens XF10 isolated from soybean nodule.</title>
        <authorList>
            <person name="Noda R."/>
            <person name="Kakizaki K."/>
            <person name="Minamisawa K."/>
        </authorList>
    </citation>
    <scope>NUCLEOTIDE SEQUENCE</scope>
    <source>
        <strain evidence="3">XF10</strain>
    </source>
</reference>
<dbReference type="EMBL" id="AP023094">
    <property type="protein sequence ID" value="BCE48408.1"/>
    <property type="molecule type" value="Genomic_DNA"/>
</dbReference>
<dbReference type="AlphaFoldDB" id="A0A809X5R8"/>
<sequence length="98" mass="10601">MSAPAPGDRVAYAAAFLKNTGQFTGSGPQRRGTFVKIWESNPDFGRVKWDDFEANAPPLALHWGEDYVADAREHGQLVHIKNIAKVGSARFALTCAGA</sequence>
<proteinExistence type="predicted"/>
<organism evidence="1">
    <name type="scientific">Bradyrhizobium diazoefficiens</name>
    <dbReference type="NCBI Taxonomy" id="1355477"/>
    <lineage>
        <taxon>Bacteria</taxon>
        <taxon>Pseudomonadati</taxon>
        <taxon>Pseudomonadota</taxon>
        <taxon>Alphaproteobacteria</taxon>
        <taxon>Hyphomicrobiales</taxon>
        <taxon>Nitrobacteraceae</taxon>
        <taxon>Bradyrhizobium</taxon>
    </lineage>
</organism>
<gene>
    <name evidence="3" type="ORF">XF10B_47220</name>
    <name evidence="1" type="ORF">XF1B_48240</name>
    <name evidence="2" type="ORF">XF4B_47570</name>
</gene>
<dbReference type="EMBL" id="AP023099">
    <property type="protein sequence ID" value="BCE91924.1"/>
    <property type="molecule type" value="Genomic_DNA"/>
</dbReference>
<accession>A0A809X5R8</accession>
<protein>
    <submittedName>
        <fullName evidence="1">Uncharacterized protein</fullName>
    </submittedName>
</protein>
<evidence type="ECO:0000313" key="3">
    <source>
        <dbReference type="EMBL" id="BCE91924.1"/>
    </source>
</evidence>
<reference evidence="2" key="3">
    <citation type="submission" date="2020-05" db="EMBL/GenBank/DDBJ databases">
        <title>Complete genome sequence of Bradyrhizobium diazoefficiens XF4 isolated from soybean nodule.</title>
        <authorList>
            <person name="Noda R."/>
            <person name="Kakizaki K."/>
            <person name="Minamisawa K."/>
        </authorList>
    </citation>
    <scope>NUCLEOTIDE SEQUENCE</scope>
    <source>
        <strain evidence="2">XF4</strain>
    </source>
</reference>
<evidence type="ECO:0000313" key="2">
    <source>
        <dbReference type="EMBL" id="BCE48408.1"/>
    </source>
</evidence>
<name>A0A809X5R8_9BRAD</name>
<reference evidence="1" key="1">
    <citation type="submission" date="2020-05" db="EMBL/GenBank/DDBJ databases">
        <title>Complete genome sequence of Bradyrhizobium diazoefficiens XF1 isolated from soybean nodule.</title>
        <authorList>
            <person name="Noda R."/>
            <person name="Kakizaki K."/>
            <person name="Minamisawa K."/>
        </authorList>
    </citation>
    <scope>NUCLEOTIDE SEQUENCE</scope>
    <source>
        <strain evidence="1">XF1</strain>
    </source>
</reference>
<evidence type="ECO:0000313" key="1">
    <source>
        <dbReference type="EMBL" id="BCE22143.1"/>
    </source>
</evidence>